<gene>
    <name evidence="2" type="ORF">JF888_11770</name>
</gene>
<comment type="caution">
    <text evidence="2">The sequence shown here is derived from an EMBL/GenBank/DDBJ whole genome shotgun (WGS) entry which is preliminary data.</text>
</comment>
<sequence>MTRSGMHYHVSNGDGPAVVFIHGVTMDLTMWDAQVAEFGDAWRCITLDIRGHGRSAQLEPGYESDADLLEVLDDTAVGTCMLVGLSLGGYEAISFASRHPERCAALMLVDAWIPGPELGGWAPPFKVARESGRQAALEAWLDYPLFQVSRRQPATWAALQAMVRQNDLRIWTERIPRRPAPQPRELAPGITVPTRVLAGEHELPGFRAVADWLAATIPGAAGGPLTVVPGAGHLPPMETPAAFNRELAAFVEA</sequence>
<dbReference type="InterPro" id="IPR029058">
    <property type="entry name" value="AB_hydrolase_fold"/>
</dbReference>
<reference evidence="2 3" key="1">
    <citation type="submission" date="2020-10" db="EMBL/GenBank/DDBJ databases">
        <title>Ca. Dormibacterota MAGs.</title>
        <authorList>
            <person name="Montgomery K."/>
        </authorList>
    </citation>
    <scope>NUCLEOTIDE SEQUENCE [LARGE SCALE GENOMIC DNA]</scope>
    <source>
        <strain evidence="2">SC8811_S16_3</strain>
    </source>
</reference>
<evidence type="ECO:0000259" key="1">
    <source>
        <dbReference type="Pfam" id="PF12697"/>
    </source>
</evidence>
<proteinExistence type="predicted"/>
<dbReference type="Proteomes" id="UP000620075">
    <property type="component" value="Unassembled WGS sequence"/>
</dbReference>
<organism evidence="2 3">
    <name type="scientific">Candidatus Dormiibacter inghamiae</name>
    <dbReference type="NCBI Taxonomy" id="3127013"/>
    <lineage>
        <taxon>Bacteria</taxon>
        <taxon>Bacillati</taxon>
        <taxon>Candidatus Dormiibacterota</taxon>
        <taxon>Candidatus Dormibacteria</taxon>
        <taxon>Candidatus Dormibacterales</taxon>
        <taxon>Candidatus Dormibacteraceae</taxon>
        <taxon>Candidatus Dormiibacter</taxon>
    </lineage>
</organism>
<evidence type="ECO:0000313" key="3">
    <source>
        <dbReference type="Proteomes" id="UP000620075"/>
    </source>
</evidence>
<dbReference type="SUPFAM" id="SSF53474">
    <property type="entry name" value="alpha/beta-Hydrolases"/>
    <property type="match status" value="1"/>
</dbReference>
<feature type="domain" description="AB hydrolase-1" evidence="1">
    <location>
        <begin position="18"/>
        <end position="245"/>
    </location>
</feature>
<dbReference type="InterPro" id="IPR000073">
    <property type="entry name" value="AB_hydrolase_1"/>
</dbReference>
<dbReference type="PRINTS" id="PR00111">
    <property type="entry name" value="ABHYDROLASE"/>
</dbReference>
<dbReference type="RefSeq" id="WP_338180541.1">
    <property type="nucleotide sequence ID" value="NZ_JAEKNQ010000044.1"/>
</dbReference>
<name>A0A934KE54_9BACT</name>
<dbReference type="Pfam" id="PF12697">
    <property type="entry name" value="Abhydrolase_6"/>
    <property type="match status" value="1"/>
</dbReference>
<dbReference type="Gene3D" id="3.40.50.1820">
    <property type="entry name" value="alpha/beta hydrolase"/>
    <property type="match status" value="1"/>
</dbReference>
<dbReference type="EMBL" id="JAEKNQ010000044">
    <property type="protein sequence ID" value="MBJ7603854.1"/>
    <property type="molecule type" value="Genomic_DNA"/>
</dbReference>
<dbReference type="AlphaFoldDB" id="A0A934KE54"/>
<accession>A0A934KE54</accession>
<dbReference type="GO" id="GO:0016787">
    <property type="term" value="F:hydrolase activity"/>
    <property type="evidence" value="ECO:0007669"/>
    <property type="project" value="UniProtKB-KW"/>
</dbReference>
<dbReference type="InterPro" id="IPR050266">
    <property type="entry name" value="AB_hydrolase_sf"/>
</dbReference>
<evidence type="ECO:0000313" key="2">
    <source>
        <dbReference type="EMBL" id="MBJ7603854.1"/>
    </source>
</evidence>
<keyword evidence="2" id="KW-0378">Hydrolase</keyword>
<dbReference type="PANTHER" id="PTHR43798">
    <property type="entry name" value="MONOACYLGLYCEROL LIPASE"/>
    <property type="match status" value="1"/>
</dbReference>
<protein>
    <submittedName>
        <fullName evidence="2">Alpha/beta fold hydrolase</fullName>
    </submittedName>
</protein>